<dbReference type="SUPFAM" id="SSF52172">
    <property type="entry name" value="CheY-like"/>
    <property type="match status" value="2"/>
</dbReference>
<dbReference type="PRINTS" id="PR00344">
    <property type="entry name" value="BCTRLSENSOR"/>
</dbReference>
<evidence type="ECO:0000313" key="17">
    <source>
        <dbReference type="Proteomes" id="UP000271227"/>
    </source>
</evidence>
<feature type="compositionally biased region" description="Acidic residues" evidence="12">
    <location>
        <begin position="153"/>
        <end position="164"/>
    </location>
</feature>
<organism evidence="16 17">
    <name type="scientific">Eilatimonas milleporae</name>
    <dbReference type="NCBI Taxonomy" id="911205"/>
    <lineage>
        <taxon>Bacteria</taxon>
        <taxon>Pseudomonadati</taxon>
        <taxon>Pseudomonadota</taxon>
        <taxon>Alphaproteobacteria</taxon>
        <taxon>Kordiimonadales</taxon>
        <taxon>Kordiimonadaceae</taxon>
        <taxon>Eilatimonas</taxon>
    </lineage>
</organism>
<feature type="transmembrane region" description="Helical" evidence="13">
    <location>
        <begin position="249"/>
        <end position="270"/>
    </location>
</feature>
<comment type="catalytic activity">
    <reaction evidence="1">
        <text>ATP + protein L-histidine = ADP + protein N-phospho-L-histidine.</text>
        <dbReference type="EC" id="2.7.13.3"/>
    </reaction>
</comment>
<dbReference type="GO" id="GO:0005524">
    <property type="term" value="F:ATP binding"/>
    <property type="evidence" value="ECO:0007669"/>
    <property type="project" value="UniProtKB-KW"/>
</dbReference>
<feature type="modified residue" description="4-aspartylphosphate" evidence="11">
    <location>
        <position position="752"/>
    </location>
</feature>
<dbReference type="SMART" id="SM00387">
    <property type="entry name" value="HATPase_c"/>
    <property type="match status" value="1"/>
</dbReference>
<comment type="caution">
    <text evidence="16">The sequence shown here is derived from an EMBL/GenBank/DDBJ whole genome shotgun (WGS) entry which is preliminary data.</text>
</comment>
<dbReference type="PROSITE" id="PS50110">
    <property type="entry name" value="RESPONSE_REGULATORY"/>
    <property type="match status" value="1"/>
</dbReference>
<keyword evidence="6 16" id="KW-0418">Kinase</keyword>
<dbReference type="Gene3D" id="3.30.565.10">
    <property type="entry name" value="Histidine kinase-like ATPase, C-terminal domain"/>
    <property type="match status" value="1"/>
</dbReference>
<dbReference type="OrthoDB" id="9810730at2"/>
<keyword evidence="8" id="KW-0902">Two-component regulatory system</keyword>
<dbReference type="CDD" id="cd16922">
    <property type="entry name" value="HATPase_EvgS-ArcB-TorS-like"/>
    <property type="match status" value="1"/>
</dbReference>
<keyword evidence="3 11" id="KW-0597">Phosphoprotein</keyword>
<dbReference type="GO" id="GO:0000155">
    <property type="term" value="F:phosphorelay sensor kinase activity"/>
    <property type="evidence" value="ECO:0007669"/>
    <property type="project" value="InterPro"/>
</dbReference>
<dbReference type="Pfam" id="PF00072">
    <property type="entry name" value="Response_reg"/>
    <property type="match status" value="1"/>
</dbReference>
<dbReference type="FunFam" id="1.10.287.130:FF:000002">
    <property type="entry name" value="Two-component osmosensing histidine kinase"/>
    <property type="match status" value="1"/>
</dbReference>
<evidence type="ECO:0000256" key="9">
    <source>
        <dbReference type="ARBA" id="ARBA00064003"/>
    </source>
</evidence>
<accession>A0A3M0C3Z3</accession>
<evidence type="ECO:0000259" key="15">
    <source>
        <dbReference type="PROSITE" id="PS50110"/>
    </source>
</evidence>
<keyword evidence="17" id="KW-1185">Reference proteome</keyword>
<dbReference type="InterPro" id="IPR003661">
    <property type="entry name" value="HisK_dim/P_dom"/>
</dbReference>
<dbReference type="SUPFAM" id="SSF47384">
    <property type="entry name" value="Homodimeric domain of signal transducing histidine kinase"/>
    <property type="match status" value="1"/>
</dbReference>
<dbReference type="FunFam" id="3.30.565.10:FF:000010">
    <property type="entry name" value="Sensor histidine kinase RcsC"/>
    <property type="match status" value="1"/>
</dbReference>
<comment type="subunit">
    <text evidence="9">At low DSF concentrations, interacts with RpfF.</text>
</comment>
<dbReference type="InterPro" id="IPR003594">
    <property type="entry name" value="HATPase_dom"/>
</dbReference>
<dbReference type="FunCoup" id="A0A3M0C3Z3">
    <property type="interactions" value="169"/>
</dbReference>
<feature type="domain" description="Response regulatory" evidence="15">
    <location>
        <begin position="703"/>
        <end position="820"/>
    </location>
</feature>
<evidence type="ECO:0000256" key="12">
    <source>
        <dbReference type="SAM" id="MobiDB-lite"/>
    </source>
</evidence>
<evidence type="ECO:0000256" key="7">
    <source>
        <dbReference type="ARBA" id="ARBA00022840"/>
    </source>
</evidence>
<dbReference type="Gene3D" id="3.40.50.2300">
    <property type="match status" value="1"/>
</dbReference>
<feature type="domain" description="Histidine kinase" evidence="14">
    <location>
        <begin position="304"/>
        <end position="525"/>
    </location>
</feature>
<feature type="region of interest" description="Disordered" evidence="12">
    <location>
        <begin position="153"/>
        <end position="179"/>
    </location>
</feature>
<feature type="compositionally biased region" description="Basic and acidic residues" evidence="12">
    <location>
        <begin position="165"/>
        <end position="177"/>
    </location>
</feature>
<keyword evidence="4" id="KW-0808">Transferase</keyword>
<dbReference type="CDD" id="cd00082">
    <property type="entry name" value="HisKA"/>
    <property type="match status" value="1"/>
</dbReference>
<dbReference type="SMART" id="SM00448">
    <property type="entry name" value="REC"/>
    <property type="match status" value="1"/>
</dbReference>
<evidence type="ECO:0000256" key="11">
    <source>
        <dbReference type="PROSITE-ProRule" id="PRU00169"/>
    </source>
</evidence>
<sequence>MTKNARITSKFSGAFFNTRIRFAAATIALTVILGGAAIFFQLGQMKNRAWYDLAIHQLRDTVSVVNVQAYQVAFSSSQTQRMQAVQTLRTSLIVFASQFNEIAASDPDGWDEQRVAALREESPWLFQLVRSPKSAALERLRAEVALEFPESLEDIWEDDSDEEPETKAPGEQERIPDTEASTGQIEALNFELLTLAAQLSNLGAEPDARDLAVSNRIWHLTTERLLPSLDTATNILADARQDALVTLQIIFFAAGIAILAVKGFNVLLIYQPMRHKLVRAQVDLEDQVVKAQSADRAKSNFLANMSHEIRTPINGILGVAQLLDRSKLTSGQRHLIRMLSNSGTSLLQIINDILDFSRIEARKIDLHPEEADIADLLEETVTVLSFQRDNANIVELVTKIQPGLPKGVAVDPGRLRQIITNLVGNALKFTDYGHVLVELSGDARDGLLAATISVSDTGRGIPSAALPTLFDRFTQIDDGDRSVKEGAGLGLSICKHLVELMGGSIEVDSEVGMGARFSVHLDLPVTSPDTVNCRLPAELRGAHCLVIDNSAVACGVIVDYLKNWGLSVTAHLDVDDCLGTLLDWKPGGTGRRFLVASEAVLKIAGQAFVKEIETLQENGCHIIILKAPDLQGEGHFWQSMKRVEVLHRPISRTSLFNAIQDAAALSTEKPDGPDRQADPAVSPALNGTPAGPPTSTAADDGPLTLLVDDNEVNRMVASEMLSLLGQKHIVAINGLEALNFFKAKKPDIILMDVSMPVMNGFDATKAIRDLKTKTSSPVIIGMTAYAMAEDRKRCLDSGMDDYISKPISFVDMETLYKKWADPKRQ</sequence>
<feature type="compositionally biased region" description="Basic and acidic residues" evidence="12">
    <location>
        <begin position="668"/>
        <end position="677"/>
    </location>
</feature>
<dbReference type="Proteomes" id="UP000271227">
    <property type="component" value="Unassembled WGS sequence"/>
</dbReference>
<evidence type="ECO:0000256" key="6">
    <source>
        <dbReference type="ARBA" id="ARBA00022777"/>
    </source>
</evidence>
<dbReference type="InterPro" id="IPR011006">
    <property type="entry name" value="CheY-like_superfamily"/>
</dbReference>
<dbReference type="Pfam" id="PF00512">
    <property type="entry name" value="HisKA"/>
    <property type="match status" value="1"/>
</dbReference>
<dbReference type="InterPro" id="IPR036890">
    <property type="entry name" value="HATPase_C_sf"/>
</dbReference>
<name>A0A3M0C3Z3_9PROT</name>
<dbReference type="InParanoid" id="A0A3M0C3Z3"/>
<evidence type="ECO:0000256" key="2">
    <source>
        <dbReference type="ARBA" id="ARBA00012438"/>
    </source>
</evidence>
<keyword evidence="13" id="KW-0472">Membrane</keyword>
<evidence type="ECO:0000256" key="1">
    <source>
        <dbReference type="ARBA" id="ARBA00000085"/>
    </source>
</evidence>
<evidence type="ECO:0000313" key="16">
    <source>
        <dbReference type="EMBL" id="RMB04571.1"/>
    </source>
</evidence>
<feature type="region of interest" description="Disordered" evidence="12">
    <location>
        <begin position="666"/>
        <end position="702"/>
    </location>
</feature>
<keyword evidence="7" id="KW-0067">ATP-binding</keyword>
<evidence type="ECO:0000256" key="5">
    <source>
        <dbReference type="ARBA" id="ARBA00022741"/>
    </source>
</evidence>
<proteinExistence type="predicted"/>
<dbReference type="PANTHER" id="PTHR45339:SF5">
    <property type="entry name" value="HISTIDINE KINASE"/>
    <property type="match status" value="1"/>
</dbReference>
<evidence type="ECO:0000256" key="8">
    <source>
        <dbReference type="ARBA" id="ARBA00023012"/>
    </source>
</evidence>
<evidence type="ECO:0000256" key="4">
    <source>
        <dbReference type="ARBA" id="ARBA00022679"/>
    </source>
</evidence>
<dbReference type="Pfam" id="PF02518">
    <property type="entry name" value="HATPase_c"/>
    <property type="match status" value="1"/>
</dbReference>
<dbReference type="AlphaFoldDB" id="A0A3M0C3Z3"/>
<dbReference type="SMART" id="SM00388">
    <property type="entry name" value="HisKA"/>
    <property type="match status" value="1"/>
</dbReference>
<evidence type="ECO:0000256" key="10">
    <source>
        <dbReference type="ARBA" id="ARBA00068150"/>
    </source>
</evidence>
<keyword evidence="13" id="KW-0812">Transmembrane</keyword>
<evidence type="ECO:0000256" key="3">
    <source>
        <dbReference type="ARBA" id="ARBA00022553"/>
    </source>
</evidence>
<dbReference type="CDD" id="cd17546">
    <property type="entry name" value="REC_hyHK_CKI1_RcsC-like"/>
    <property type="match status" value="1"/>
</dbReference>
<feature type="transmembrane region" description="Helical" evidence="13">
    <location>
        <begin position="20"/>
        <end position="40"/>
    </location>
</feature>
<dbReference type="PANTHER" id="PTHR45339">
    <property type="entry name" value="HYBRID SIGNAL TRANSDUCTION HISTIDINE KINASE J"/>
    <property type="match status" value="1"/>
</dbReference>
<reference evidence="16 17" key="1">
    <citation type="submission" date="2018-10" db="EMBL/GenBank/DDBJ databases">
        <title>Genomic Encyclopedia of Archaeal and Bacterial Type Strains, Phase II (KMG-II): from individual species to whole genera.</title>
        <authorList>
            <person name="Goeker M."/>
        </authorList>
    </citation>
    <scope>NUCLEOTIDE SEQUENCE [LARGE SCALE GENOMIC DNA]</scope>
    <source>
        <strain evidence="16 17">DSM 25217</strain>
    </source>
</reference>
<dbReference type="InterPro" id="IPR005467">
    <property type="entry name" value="His_kinase_dom"/>
</dbReference>
<evidence type="ECO:0000259" key="14">
    <source>
        <dbReference type="PROSITE" id="PS50109"/>
    </source>
</evidence>
<dbReference type="RefSeq" id="WP_121939495.1">
    <property type="nucleotide sequence ID" value="NZ_REFR01000013.1"/>
</dbReference>
<gene>
    <name evidence="16" type="ORF">BXY39_2839</name>
</gene>
<dbReference type="EC" id="2.7.13.3" evidence="2"/>
<dbReference type="Gene3D" id="1.10.287.130">
    <property type="match status" value="1"/>
</dbReference>
<protein>
    <recommendedName>
        <fullName evidence="10">Sensory/regulatory protein RpfC</fullName>
        <ecNumber evidence="2">2.7.13.3</ecNumber>
    </recommendedName>
</protein>
<keyword evidence="5" id="KW-0547">Nucleotide-binding</keyword>
<dbReference type="InterPro" id="IPR004358">
    <property type="entry name" value="Sig_transdc_His_kin-like_C"/>
</dbReference>
<keyword evidence="13" id="KW-1133">Transmembrane helix</keyword>
<evidence type="ECO:0000256" key="13">
    <source>
        <dbReference type="SAM" id="Phobius"/>
    </source>
</evidence>
<dbReference type="EMBL" id="REFR01000013">
    <property type="protein sequence ID" value="RMB04571.1"/>
    <property type="molecule type" value="Genomic_DNA"/>
</dbReference>
<dbReference type="InterPro" id="IPR036097">
    <property type="entry name" value="HisK_dim/P_sf"/>
</dbReference>
<dbReference type="PROSITE" id="PS50109">
    <property type="entry name" value="HIS_KIN"/>
    <property type="match status" value="1"/>
</dbReference>
<dbReference type="SUPFAM" id="SSF55874">
    <property type="entry name" value="ATPase domain of HSP90 chaperone/DNA topoisomerase II/histidine kinase"/>
    <property type="match status" value="1"/>
</dbReference>
<dbReference type="InterPro" id="IPR001789">
    <property type="entry name" value="Sig_transdc_resp-reg_receiver"/>
</dbReference>